<name>A0A147BDU9_IXORI</name>
<dbReference type="EMBL" id="GEGO01006457">
    <property type="protein sequence ID" value="JAR88947.1"/>
    <property type="molecule type" value="Transcribed_RNA"/>
</dbReference>
<protein>
    <submittedName>
        <fullName evidence="1">Uncharacterized protein</fullName>
    </submittedName>
</protein>
<feature type="non-terminal residue" evidence="1">
    <location>
        <position position="1"/>
    </location>
</feature>
<sequence length="89" mass="10174">GQGRCDVLMEFRMTSNLFRRRSLFASLVRQTGCQGWDRGQSLMERCFEPIEDSAPSETTTFKAKCQAYGKVISVSKTSTSNFKVHLSWR</sequence>
<feature type="non-terminal residue" evidence="1">
    <location>
        <position position="89"/>
    </location>
</feature>
<accession>A0A147BDU9</accession>
<evidence type="ECO:0000313" key="1">
    <source>
        <dbReference type="EMBL" id="JAR88947.1"/>
    </source>
</evidence>
<organism evidence="1">
    <name type="scientific">Ixodes ricinus</name>
    <name type="common">Common tick</name>
    <name type="synonym">Acarus ricinus</name>
    <dbReference type="NCBI Taxonomy" id="34613"/>
    <lineage>
        <taxon>Eukaryota</taxon>
        <taxon>Metazoa</taxon>
        <taxon>Ecdysozoa</taxon>
        <taxon>Arthropoda</taxon>
        <taxon>Chelicerata</taxon>
        <taxon>Arachnida</taxon>
        <taxon>Acari</taxon>
        <taxon>Parasitiformes</taxon>
        <taxon>Ixodida</taxon>
        <taxon>Ixodoidea</taxon>
        <taxon>Ixodidae</taxon>
        <taxon>Ixodinae</taxon>
        <taxon>Ixodes</taxon>
    </lineage>
</organism>
<reference evidence="1" key="1">
    <citation type="journal article" date="2018" name="PLoS Negl. Trop. Dis.">
        <title>Sialome diversity of ticks revealed by RNAseq of single tick salivary glands.</title>
        <authorList>
            <person name="Perner J."/>
            <person name="Kropackova S."/>
            <person name="Kopacek P."/>
            <person name="Ribeiro J.M."/>
        </authorList>
    </citation>
    <scope>NUCLEOTIDE SEQUENCE</scope>
    <source>
        <strain evidence="1">Siblings of single egg batch collected in Ceske Budejovice</strain>
        <tissue evidence="1">Salivary glands</tissue>
    </source>
</reference>
<proteinExistence type="predicted"/>
<dbReference type="AlphaFoldDB" id="A0A147BDU9"/>